<dbReference type="EMBL" id="RAWB01000302">
    <property type="protein sequence ID" value="RKH54371.1"/>
    <property type="molecule type" value="Genomic_DNA"/>
</dbReference>
<name>A0A3A8PIC0_9BACT</name>
<evidence type="ECO:0000313" key="3">
    <source>
        <dbReference type="Proteomes" id="UP000272888"/>
    </source>
</evidence>
<dbReference type="Pfam" id="PF12770">
    <property type="entry name" value="CHAT"/>
    <property type="match status" value="1"/>
</dbReference>
<proteinExistence type="predicted"/>
<dbReference type="RefSeq" id="WP_120645894.1">
    <property type="nucleotide sequence ID" value="NZ_RAWB01000302.1"/>
</dbReference>
<accession>A0A3A8PIC0</accession>
<organism evidence="2 3">
    <name type="scientific">Corallococcus llansteffanensis</name>
    <dbReference type="NCBI Taxonomy" id="2316731"/>
    <lineage>
        <taxon>Bacteria</taxon>
        <taxon>Pseudomonadati</taxon>
        <taxon>Myxococcota</taxon>
        <taxon>Myxococcia</taxon>
        <taxon>Myxococcales</taxon>
        <taxon>Cystobacterineae</taxon>
        <taxon>Myxococcaceae</taxon>
        <taxon>Corallococcus</taxon>
    </lineage>
</organism>
<reference evidence="3" key="1">
    <citation type="submission" date="2018-09" db="EMBL/GenBank/DDBJ databases">
        <authorList>
            <person name="Livingstone P.G."/>
            <person name="Whitworth D.E."/>
        </authorList>
    </citation>
    <scope>NUCLEOTIDE SEQUENCE [LARGE SCALE GENOMIC DNA]</scope>
    <source>
        <strain evidence="3">CA051B</strain>
    </source>
</reference>
<comment type="caution">
    <text evidence="2">The sequence shown here is derived from an EMBL/GenBank/DDBJ whole genome shotgun (WGS) entry which is preliminary data.</text>
</comment>
<evidence type="ECO:0000259" key="1">
    <source>
        <dbReference type="Pfam" id="PF12770"/>
    </source>
</evidence>
<protein>
    <submittedName>
        <fullName evidence="2">CHAT domain-containing protein</fullName>
    </submittedName>
</protein>
<dbReference type="Proteomes" id="UP000272888">
    <property type="component" value="Unassembled WGS sequence"/>
</dbReference>
<sequence>MRPLREGRSHRFEEHPLLVVARALSQFVDGHPQFQVKRTLGDTAHLAQEAIEVLFADGGGITPEEIAVWLQWNMSMRPFVAPPSQGVTGVEVMTHLAVLALKKLLEMRRVAPESSALLCMALNSMDDELFKQLRERYSVRPAILGELVRCFDKMPGRVRHADLTARLKWGLAAKELDKEGLFAVALEVLSTLPAAIAARIQETSDGNGPGRCPNGHTVSPQLEAGRVITGLGLGGLRQGYRSLPLLRAEALFELGRVLASIRLGISERNLAEAHQRFDEASVAFMAAGDPATAAMAAIAATDCLARRLPLVLDHEPLFALRQRLLAYGTAAHQQVLGSGLPAVQARELGQLAKAAHAPVLAYKGVEDLAHVMASEVPSPEVIHSLERRAQDSFQGATAHFQALREASPHDPWKALQFGTAASLLQTTFWITLRGVLFMRFDKAQQALLRERFEELLRQHTPPGSIEAFLQAISSAAAALDNPSHGAHSTWILGLRTHPLASHARLFESISALLCLLIELGQLLTPAQGVLIAEALEQAGIPSLELAIVFAFKAAELKALRASLKPGQPAGDWVRYLRLRIHTLESALNTVMRTDSERAQLSGWLMELVTLFRTFHDDFRTLPPGEALWLLERGGASTFRANSLWLGRGECGVPPRYSTRSWSDVEQSIQAPLEAEDAPHSPLRHWNEFLMAHATLAQYGRLKMSIEAGKLDPRVQAVFSQLLEDSALSRMAFGRGTPPEHIEELTGVPPEHWEQRDGVTLVRIPLDSYEQVCDQVDRARRRIAWAFSALRSDGEVPDGDPVPDVDPTALQALFKRRPGLGVLVPGPWPEVRTPLSLFVCREGAPTRLESEVLTESAGREHAVSVLMEVREAIRQDRARPSNASFQQLGAAMDTLREALAPWSRHFAALLAREGISELLILLRGLDFALVPWEDLEADEQGGRLGDRVLVGSLYSLAQLPTRPASSREGTVQLHGAGSSAHVMELGASGMRALASVGVARPPLSGTEACDARMLRNQLRTAARLRLFLHGFHHSLRPEADRITLVDGENLGERVDLKPEDIHALAIAGMDCVELWACEGGAYGRHLMEHGVAEEPEDLTVAFLLAGARRVISSRWHVPTLPSALLMERFALLLSAQGNEPEALARARVELRTAFSQRGFIEQRLMEWAASRQNMNAAGISQELERAFSEALLSLRSSWYTQLGLSPGAIQGTSGASLERMIRFVPPRSQQTPSAPEDSGPSLAQRIQDMLKPFRSSICWAGWRLTLRTLEDWRA</sequence>
<dbReference type="AlphaFoldDB" id="A0A3A8PIC0"/>
<dbReference type="InterPro" id="IPR024983">
    <property type="entry name" value="CHAT_dom"/>
</dbReference>
<feature type="domain" description="CHAT" evidence="1">
    <location>
        <begin position="905"/>
        <end position="1168"/>
    </location>
</feature>
<keyword evidence="3" id="KW-1185">Reference proteome</keyword>
<evidence type="ECO:0000313" key="2">
    <source>
        <dbReference type="EMBL" id="RKH54371.1"/>
    </source>
</evidence>
<gene>
    <name evidence="2" type="ORF">D7V93_25625</name>
</gene>